<accession>A0A7W6UW31</accession>
<reference evidence="13 14" key="1">
    <citation type="submission" date="2020-08" db="EMBL/GenBank/DDBJ databases">
        <title>Genomic Encyclopedia of Type Strains, Phase IV (KMG-V): Genome sequencing to study the core and pangenomes of soil and plant-associated prokaryotes.</title>
        <authorList>
            <person name="Whitman W."/>
        </authorList>
    </citation>
    <scope>NUCLEOTIDE SEQUENCE [LARGE SCALE GENOMIC DNA]</scope>
    <source>
        <strain evidence="11 14">SEMIA 444</strain>
        <strain evidence="10 13">SEMIA 448</strain>
        <strain evidence="12 15">SEMIA 452</strain>
    </source>
</reference>
<dbReference type="GO" id="GO:0009307">
    <property type="term" value="P:DNA restriction-modification system"/>
    <property type="evidence" value="ECO:0007669"/>
    <property type="project" value="UniProtKB-KW"/>
</dbReference>
<dbReference type="GO" id="GO:0008170">
    <property type="term" value="F:N-methyltransferase activity"/>
    <property type="evidence" value="ECO:0007669"/>
    <property type="project" value="InterPro"/>
</dbReference>
<comment type="catalytic activity">
    <reaction evidence="8">
        <text>a 2'-deoxycytidine in DNA + S-adenosyl-L-methionine = an N(4)-methyl-2'-deoxycytidine in DNA + S-adenosyl-L-homocysteine + H(+)</text>
        <dbReference type="Rhea" id="RHEA:16857"/>
        <dbReference type="Rhea" id="RHEA-COMP:11369"/>
        <dbReference type="Rhea" id="RHEA-COMP:13674"/>
        <dbReference type="ChEBI" id="CHEBI:15378"/>
        <dbReference type="ChEBI" id="CHEBI:57856"/>
        <dbReference type="ChEBI" id="CHEBI:59789"/>
        <dbReference type="ChEBI" id="CHEBI:85452"/>
        <dbReference type="ChEBI" id="CHEBI:137933"/>
        <dbReference type="EC" id="2.1.1.113"/>
    </reaction>
</comment>
<sequence>MIEANDLIREFESLIGAALAVPDEYRLTLSSFCLEMTARTPQPALVREAHLVASINKKLKLNAAPMNQFLSECAKFRCFFNARLKDQIAEAFDYGDADILHATLRGIELPEDFVDAHFRPLSRDQTLAALQRELRETINKRTKLPDPALTQPLLLSLLGGFAYNYFARHDVHNLFDPLENSLDYEEEYWKRLHVHAESLFERDNSLTILHDTISATKADYEELLADNFTRVSRAYDDLNNHGFLIIILEALDEGARDTQWNLCSDLILFAEKHRSVELQKGYFQYRKIAEVTSSYIGGIKQDEARFERANEGFTYRDTLVTFPDDGECGRPTLVLIFQKNERDETVLPCPACRSHRVNGNSYSSFGVKSWECQNWICPDRSMSNRGKRFSFLSLLMNKAISPENEIPVSLVRRWSRDVIYCANVAEIIEMAVSFYSLRSDSITVAETLNICPNYMGRNIVAYSPPQPEREIVARFNADPFFSRFLINKNIVASTSQSPNLGDARHKVFCGDSFDVLSHFEEFTIDGAVTSPPYYNAREYSQWDNIYCYMYDMYNNACAVFRSLKKGGFYLYNIFDYFDNENSIALSAMGKKRLILSSLTVAAFRKAGFTLQGNIVWDKGEIEGKRGFNGGNYSPYYQAPFNCWEHILIFRKPGPGNVVRFPSIIRQQPVMKFRNGVNTHGHTAPFPEAIPDILISNIPKGGVVLDPYAGSLTTGRAAEAAGRIGVSIERSYEYCKLGIAMRSGIIVPSAANS</sequence>
<evidence type="ECO:0000256" key="4">
    <source>
        <dbReference type="ARBA" id="ARBA00022691"/>
    </source>
</evidence>
<evidence type="ECO:0000256" key="7">
    <source>
        <dbReference type="ARBA" id="ARBA00047942"/>
    </source>
</evidence>
<dbReference type="Proteomes" id="UP000576087">
    <property type="component" value="Unassembled WGS sequence"/>
</dbReference>
<dbReference type="InterPro" id="IPR001091">
    <property type="entry name" value="RM_Methyltransferase"/>
</dbReference>
<dbReference type="GO" id="GO:0003677">
    <property type="term" value="F:DNA binding"/>
    <property type="evidence" value="ECO:0007669"/>
    <property type="project" value="UniProtKB-KW"/>
</dbReference>
<dbReference type="Gene3D" id="3.40.50.150">
    <property type="entry name" value="Vaccinia Virus protein VP39"/>
    <property type="match status" value="1"/>
</dbReference>
<evidence type="ECO:0000256" key="2">
    <source>
        <dbReference type="ARBA" id="ARBA00022603"/>
    </source>
</evidence>
<evidence type="ECO:0000313" key="10">
    <source>
        <dbReference type="EMBL" id="MBB4347008.1"/>
    </source>
</evidence>
<proteinExistence type="inferred from homology"/>
<evidence type="ECO:0000313" key="12">
    <source>
        <dbReference type="EMBL" id="MBB4445286.1"/>
    </source>
</evidence>
<keyword evidence="6" id="KW-0238">DNA-binding</keyword>
<evidence type="ECO:0000256" key="6">
    <source>
        <dbReference type="ARBA" id="ARBA00023125"/>
    </source>
</evidence>
<organism evidence="12 15">
    <name type="scientific">Aliirhizobium cellulosilyticum</name>
    <dbReference type="NCBI Taxonomy" id="393664"/>
    <lineage>
        <taxon>Bacteria</taxon>
        <taxon>Pseudomonadati</taxon>
        <taxon>Pseudomonadota</taxon>
        <taxon>Alphaproteobacteria</taxon>
        <taxon>Hyphomicrobiales</taxon>
        <taxon>Rhizobiaceae</taxon>
        <taxon>Aliirhizobium</taxon>
    </lineage>
</organism>
<keyword evidence="14" id="KW-1185">Reference proteome</keyword>
<evidence type="ECO:0000256" key="3">
    <source>
        <dbReference type="ARBA" id="ARBA00022679"/>
    </source>
</evidence>
<dbReference type="InterPro" id="IPR029063">
    <property type="entry name" value="SAM-dependent_MTases_sf"/>
</dbReference>
<keyword evidence="5" id="KW-0680">Restriction system</keyword>
<dbReference type="Pfam" id="PF01555">
    <property type="entry name" value="N6_N4_Mtase"/>
    <property type="match status" value="1"/>
</dbReference>
<keyword evidence="4" id="KW-0949">S-adenosyl-L-methionine</keyword>
<dbReference type="InterPro" id="IPR002941">
    <property type="entry name" value="DNA_methylase_N4/N6"/>
</dbReference>
<dbReference type="GO" id="GO:0015667">
    <property type="term" value="F:site-specific DNA-methyltransferase (cytosine-N4-specific) activity"/>
    <property type="evidence" value="ECO:0007669"/>
    <property type="project" value="UniProtKB-EC"/>
</dbReference>
<evidence type="ECO:0000313" key="11">
    <source>
        <dbReference type="EMBL" id="MBB4410598.1"/>
    </source>
</evidence>
<dbReference type="GO" id="GO:0032259">
    <property type="term" value="P:methylation"/>
    <property type="evidence" value="ECO:0007669"/>
    <property type="project" value="UniProtKB-KW"/>
</dbReference>
<protein>
    <submittedName>
        <fullName evidence="12">DNA modification methylase</fullName>
    </submittedName>
</protein>
<comment type="catalytic activity">
    <reaction evidence="7">
        <text>a 2'-deoxyadenosine in DNA + S-adenosyl-L-methionine = an N(6)-methyl-2'-deoxyadenosine in DNA + S-adenosyl-L-homocysteine + H(+)</text>
        <dbReference type="Rhea" id="RHEA:15197"/>
        <dbReference type="Rhea" id="RHEA-COMP:12418"/>
        <dbReference type="Rhea" id="RHEA-COMP:12419"/>
        <dbReference type="ChEBI" id="CHEBI:15378"/>
        <dbReference type="ChEBI" id="CHEBI:57856"/>
        <dbReference type="ChEBI" id="CHEBI:59789"/>
        <dbReference type="ChEBI" id="CHEBI:90615"/>
        <dbReference type="ChEBI" id="CHEBI:90616"/>
        <dbReference type="EC" id="2.1.1.72"/>
    </reaction>
</comment>
<dbReference type="EMBL" id="JACIHM010000001">
    <property type="protein sequence ID" value="MBB4445286.1"/>
    <property type="molecule type" value="Genomic_DNA"/>
</dbReference>
<dbReference type="EMBL" id="JACIGW010000001">
    <property type="protein sequence ID" value="MBB4347008.1"/>
    <property type="molecule type" value="Genomic_DNA"/>
</dbReference>
<evidence type="ECO:0000256" key="1">
    <source>
        <dbReference type="ARBA" id="ARBA00010203"/>
    </source>
</evidence>
<dbReference type="RefSeq" id="WP_183821256.1">
    <property type="nucleotide sequence ID" value="NZ_JACIGW010000001.1"/>
</dbReference>
<dbReference type="PRINTS" id="PR00508">
    <property type="entry name" value="S21N4MTFRASE"/>
</dbReference>
<keyword evidence="2 12" id="KW-0489">Methyltransferase</keyword>
<dbReference type="Proteomes" id="UP000524535">
    <property type="component" value="Unassembled WGS sequence"/>
</dbReference>
<evidence type="ECO:0000256" key="5">
    <source>
        <dbReference type="ARBA" id="ARBA00022747"/>
    </source>
</evidence>
<evidence type="ECO:0000256" key="8">
    <source>
        <dbReference type="ARBA" id="ARBA00049120"/>
    </source>
</evidence>
<keyword evidence="3" id="KW-0808">Transferase</keyword>
<evidence type="ECO:0000313" key="14">
    <source>
        <dbReference type="Proteomes" id="UP000524535"/>
    </source>
</evidence>
<dbReference type="EMBL" id="JACIGY010000001">
    <property type="protein sequence ID" value="MBB4410598.1"/>
    <property type="molecule type" value="Genomic_DNA"/>
</dbReference>
<evidence type="ECO:0000313" key="13">
    <source>
        <dbReference type="Proteomes" id="UP000520770"/>
    </source>
</evidence>
<name>A0A7W6UW31_9HYPH</name>
<dbReference type="GO" id="GO:0009007">
    <property type="term" value="F:site-specific DNA-methyltransferase (adenine-specific) activity"/>
    <property type="evidence" value="ECO:0007669"/>
    <property type="project" value="UniProtKB-EC"/>
</dbReference>
<comment type="caution">
    <text evidence="12">The sequence shown here is derived from an EMBL/GenBank/DDBJ whole genome shotgun (WGS) entry which is preliminary data.</text>
</comment>
<evidence type="ECO:0000313" key="15">
    <source>
        <dbReference type="Proteomes" id="UP000576087"/>
    </source>
</evidence>
<dbReference type="SUPFAM" id="SSF53335">
    <property type="entry name" value="S-adenosyl-L-methionine-dependent methyltransferases"/>
    <property type="match status" value="1"/>
</dbReference>
<feature type="domain" description="DNA methylase N-4/N-6" evidence="9">
    <location>
        <begin position="524"/>
        <end position="736"/>
    </location>
</feature>
<dbReference type="InterPro" id="IPR017985">
    <property type="entry name" value="MeTrfase_CN4_CS"/>
</dbReference>
<gene>
    <name evidence="11" type="ORF">GGE31_001069</name>
    <name evidence="10" type="ORF">GGE33_000716</name>
    <name evidence="12" type="ORF">GGE35_001068</name>
</gene>
<dbReference type="PROSITE" id="PS00093">
    <property type="entry name" value="N4_MTASE"/>
    <property type="match status" value="1"/>
</dbReference>
<dbReference type="Proteomes" id="UP000520770">
    <property type="component" value="Unassembled WGS sequence"/>
</dbReference>
<dbReference type="AlphaFoldDB" id="A0A7W6UW31"/>
<evidence type="ECO:0000259" key="9">
    <source>
        <dbReference type="Pfam" id="PF01555"/>
    </source>
</evidence>
<comment type="similarity">
    <text evidence="1">Belongs to the N(4)/N(6)-methyltransferase family. N(4) subfamily.</text>
</comment>